<dbReference type="HOGENOM" id="CLU_1644461_0_0_1"/>
<dbReference type="GeneID" id="19332996"/>
<keyword evidence="2" id="KW-1185">Reference proteome</keyword>
<accession>M3B551</accession>
<dbReference type="RefSeq" id="XP_007925122.1">
    <property type="nucleotide sequence ID" value="XM_007926931.1"/>
</dbReference>
<proteinExistence type="predicted"/>
<dbReference type="VEuPathDB" id="FungiDB:MYCFIDRAFT_173477"/>
<gene>
    <name evidence="1" type="ORF">MYCFIDRAFT_173477</name>
</gene>
<evidence type="ECO:0000313" key="1">
    <source>
        <dbReference type="EMBL" id="EME84498.1"/>
    </source>
</evidence>
<evidence type="ECO:0000313" key="2">
    <source>
        <dbReference type="Proteomes" id="UP000016932"/>
    </source>
</evidence>
<sequence>MNRKPARPFNIVKTGRTLFSVNNVSLGNSLGQFPAPRLAKYLSAIGRSYMVLRPADEEQKSKIVVKITTVTGHGSCDSTRDHIAYPPTSHWDMGSTQLNPYELRRVAWTWPLLPRGSPVRNAGFYELISIRQQDAWEGNKDSCKMTDVATAVLSLAILGRS</sequence>
<dbReference type="KEGG" id="pfj:MYCFIDRAFT_173477"/>
<dbReference type="EMBL" id="KB446557">
    <property type="protein sequence ID" value="EME84498.1"/>
    <property type="molecule type" value="Genomic_DNA"/>
</dbReference>
<reference evidence="1 2" key="1">
    <citation type="journal article" date="2012" name="PLoS Pathog.">
        <title>Diverse lifestyles and strategies of plant pathogenesis encoded in the genomes of eighteen Dothideomycetes fungi.</title>
        <authorList>
            <person name="Ohm R.A."/>
            <person name="Feau N."/>
            <person name="Henrissat B."/>
            <person name="Schoch C.L."/>
            <person name="Horwitz B.A."/>
            <person name="Barry K.W."/>
            <person name="Condon B.J."/>
            <person name="Copeland A.C."/>
            <person name="Dhillon B."/>
            <person name="Glaser F."/>
            <person name="Hesse C.N."/>
            <person name="Kosti I."/>
            <person name="LaButti K."/>
            <person name="Lindquist E.A."/>
            <person name="Lucas S."/>
            <person name="Salamov A.A."/>
            <person name="Bradshaw R.E."/>
            <person name="Ciuffetti L."/>
            <person name="Hamelin R.C."/>
            <person name="Kema G.H.J."/>
            <person name="Lawrence C."/>
            <person name="Scott J.A."/>
            <person name="Spatafora J.W."/>
            <person name="Turgeon B.G."/>
            <person name="de Wit P.J.G.M."/>
            <person name="Zhong S."/>
            <person name="Goodwin S.B."/>
            <person name="Grigoriev I.V."/>
        </authorList>
    </citation>
    <scope>NUCLEOTIDE SEQUENCE [LARGE SCALE GENOMIC DNA]</scope>
    <source>
        <strain evidence="1 2">CIRAD86</strain>
    </source>
</reference>
<organism evidence="1 2">
    <name type="scientific">Pseudocercospora fijiensis (strain CIRAD86)</name>
    <name type="common">Black leaf streak disease fungus</name>
    <name type="synonym">Mycosphaerella fijiensis</name>
    <dbReference type="NCBI Taxonomy" id="383855"/>
    <lineage>
        <taxon>Eukaryota</taxon>
        <taxon>Fungi</taxon>
        <taxon>Dikarya</taxon>
        <taxon>Ascomycota</taxon>
        <taxon>Pezizomycotina</taxon>
        <taxon>Dothideomycetes</taxon>
        <taxon>Dothideomycetidae</taxon>
        <taxon>Mycosphaerellales</taxon>
        <taxon>Mycosphaerellaceae</taxon>
        <taxon>Pseudocercospora</taxon>
    </lineage>
</organism>
<dbReference type="AlphaFoldDB" id="M3B551"/>
<name>M3B551_PSEFD</name>
<protein>
    <submittedName>
        <fullName evidence="1">Uncharacterized protein</fullName>
    </submittedName>
</protein>
<dbReference type="Proteomes" id="UP000016932">
    <property type="component" value="Unassembled WGS sequence"/>
</dbReference>